<dbReference type="STRING" id="200324.A0A2N5ULN3"/>
<gene>
    <name evidence="1" type="ORF">PCANC_16034</name>
</gene>
<evidence type="ECO:0000313" key="2">
    <source>
        <dbReference type="Proteomes" id="UP000235388"/>
    </source>
</evidence>
<accession>A0A2N5ULN3</accession>
<comment type="caution">
    <text evidence="1">The sequence shown here is derived from an EMBL/GenBank/DDBJ whole genome shotgun (WGS) entry which is preliminary data.</text>
</comment>
<protein>
    <submittedName>
        <fullName evidence="1">Uncharacterized protein</fullName>
    </submittedName>
</protein>
<dbReference type="EMBL" id="PGCJ01000204">
    <property type="protein sequence ID" value="PLW38669.1"/>
    <property type="molecule type" value="Genomic_DNA"/>
</dbReference>
<proteinExistence type="predicted"/>
<evidence type="ECO:0000313" key="1">
    <source>
        <dbReference type="EMBL" id="PLW38669.1"/>
    </source>
</evidence>
<keyword evidence="2" id="KW-1185">Reference proteome</keyword>
<dbReference type="AlphaFoldDB" id="A0A2N5ULN3"/>
<dbReference type="OrthoDB" id="423221at2759"/>
<organism evidence="1 2">
    <name type="scientific">Puccinia coronata f. sp. avenae</name>
    <dbReference type="NCBI Taxonomy" id="200324"/>
    <lineage>
        <taxon>Eukaryota</taxon>
        <taxon>Fungi</taxon>
        <taxon>Dikarya</taxon>
        <taxon>Basidiomycota</taxon>
        <taxon>Pucciniomycotina</taxon>
        <taxon>Pucciniomycetes</taxon>
        <taxon>Pucciniales</taxon>
        <taxon>Pucciniaceae</taxon>
        <taxon>Puccinia</taxon>
    </lineage>
</organism>
<dbReference type="Proteomes" id="UP000235388">
    <property type="component" value="Unassembled WGS sequence"/>
</dbReference>
<name>A0A2N5ULN3_9BASI</name>
<reference evidence="1 2" key="1">
    <citation type="submission" date="2017-11" db="EMBL/GenBank/DDBJ databases">
        <title>De novo assembly and phasing of dikaryotic genomes from two isolates of Puccinia coronata f. sp. avenae, the causal agent of oat crown rust.</title>
        <authorList>
            <person name="Miller M.E."/>
            <person name="Zhang Y."/>
            <person name="Omidvar V."/>
            <person name="Sperschneider J."/>
            <person name="Schwessinger B."/>
            <person name="Raley C."/>
            <person name="Palmer J.M."/>
            <person name="Garnica D."/>
            <person name="Upadhyaya N."/>
            <person name="Rathjen J."/>
            <person name="Taylor J.M."/>
            <person name="Park R.F."/>
            <person name="Dodds P.N."/>
            <person name="Hirsch C.D."/>
            <person name="Kianian S.F."/>
            <person name="Figueroa M."/>
        </authorList>
    </citation>
    <scope>NUCLEOTIDE SEQUENCE [LARGE SCALE GENOMIC DNA]</scope>
    <source>
        <strain evidence="1">12NC29</strain>
    </source>
</reference>
<sequence length="348" mass="39013">MAHWQCYIAGYPTDATLGRCCRHYIGHHRHDGRLKIDLCRCWIGTCDTSPAWLNATSALVNTKPLLLDANTHLVNTISVFVDAIPAIVDAISVRAPDAIQFLAITMNTSTAKESSLDPDHGKGSTLISCLENNDEAGAAGLMRVEEIGTADLPTIQHQSPRNLSQSVLVMLYPMTKVRMNRLRLIYLLMMMSWWSPLPTISTSLLPGPLEDLSHQAWFFSTAQRPSLVFAYMKHSQELHRQRSSVAKPLVTPCVKHGRPPHNYQIRDLERLSPGAFERKLKEILPMRLSIVGLSEDLFSQLFAKAAHLKVDVKTNNWELITDAVLAATSDVEFHFTFPQRASYISCHF</sequence>